<evidence type="ECO:0000313" key="3">
    <source>
        <dbReference type="Proteomes" id="UP000254060"/>
    </source>
</evidence>
<dbReference type="Proteomes" id="UP000254060">
    <property type="component" value="Unassembled WGS sequence"/>
</dbReference>
<feature type="transmembrane region" description="Helical" evidence="1">
    <location>
        <begin position="6"/>
        <end position="21"/>
    </location>
</feature>
<name>A0A377FQ06_9BACL</name>
<accession>A0A377FQ06</accession>
<dbReference type="EMBL" id="UGGP01000001">
    <property type="protein sequence ID" value="STO06909.1"/>
    <property type="molecule type" value="Genomic_DNA"/>
</dbReference>
<keyword evidence="1" id="KW-1133">Transmembrane helix</keyword>
<dbReference type="RefSeq" id="WP_034798863.1">
    <property type="nucleotide sequence ID" value="NZ_UGGP01000001.1"/>
</dbReference>
<reference evidence="2 3" key="1">
    <citation type="submission" date="2018-06" db="EMBL/GenBank/DDBJ databases">
        <authorList>
            <consortium name="Pathogen Informatics"/>
            <person name="Doyle S."/>
        </authorList>
    </citation>
    <scope>NUCLEOTIDE SEQUENCE [LARGE SCALE GENOMIC DNA]</scope>
    <source>
        <strain evidence="2 3">NCTC13163</strain>
    </source>
</reference>
<gene>
    <name evidence="2" type="ORF">NCTC13163_00249</name>
</gene>
<keyword evidence="1" id="KW-0812">Transmembrane</keyword>
<evidence type="ECO:0000313" key="2">
    <source>
        <dbReference type="EMBL" id="STO06909.1"/>
    </source>
</evidence>
<organism evidence="2 3">
    <name type="scientific">Exiguobacterium aurantiacum</name>
    <dbReference type="NCBI Taxonomy" id="33987"/>
    <lineage>
        <taxon>Bacteria</taxon>
        <taxon>Bacillati</taxon>
        <taxon>Bacillota</taxon>
        <taxon>Bacilli</taxon>
        <taxon>Bacillales</taxon>
        <taxon>Bacillales Family XII. Incertae Sedis</taxon>
        <taxon>Exiguobacterium</taxon>
    </lineage>
</organism>
<protein>
    <submittedName>
        <fullName evidence="2">Uncharacterized protein</fullName>
    </submittedName>
</protein>
<dbReference type="STRING" id="1397694.GCA_000702585_00769"/>
<dbReference type="AlphaFoldDB" id="A0A377FQ06"/>
<sequence length="50" mass="5580">MNPYTTFIALLVGSLLLFVGIRTKKWPIIVVALFPLGLVAFNMFLLITGR</sequence>
<feature type="transmembrane region" description="Helical" evidence="1">
    <location>
        <begin position="28"/>
        <end position="47"/>
    </location>
</feature>
<proteinExistence type="predicted"/>
<keyword evidence="1" id="KW-0472">Membrane</keyword>
<evidence type="ECO:0000256" key="1">
    <source>
        <dbReference type="SAM" id="Phobius"/>
    </source>
</evidence>